<proteinExistence type="predicted"/>
<keyword evidence="1" id="KW-0812">Transmembrane</keyword>
<keyword evidence="1" id="KW-0472">Membrane</keyword>
<evidence type="ECO:0000256" key="1">
    <source>
        <dbReference type="SAM" id="Phobius"/>
    </source>
</evidence>
<keyword evidence="1" id="KW-1133">Transmembrane helix</keyword>
<protein>
    <submittedName>
        <fullName evidence="3">Signal peptide-containing protein</fullName>
    </submittedName>
</protein>
<dbReference type="Proteomes" id="UP001071777">
    <property type="component" value="Unassembled WGS sequence"/>
</dbReference>
<evidence type="ECO:0000313" key="4">
    <source>
        <dbReference type="Proteomes" id="UP001071777"/>
    </source>
</evidence>
<reference evidence="3" key="1">
    <citation type="submission" date="2022-10" db="EMBL/GenBank/DDBJ databases">
        <title>Adaptive evolution leads to modifications in subtelomeric GC content in a zoonotic Cryptosporidium species.</title>
        <authorList>
            <person name="Li J."/>
            <person name="Feng Y."/>
            <person name="Xiao L."/>
        </authorList>
    </citation>
    <scope>NUCLEOTIDE SEQUENCE</scope>
    <source>
        <strain evidence="3">25894</strain>
    </source>
</reference>
<feature type="signal peptide" evidence="2">
    <location>
        <begin position="1"/>
        <end position="23"/>
    </location>
</feature>
<evidence type="ECO:0000313" key="3">
    <source>
        <dbReference type="EMBL" id="KAJ1608961.1"/>
    </source>
</evidence>
<evidence type="ECO:0000256" key="2">
    <source>
        <dbReference type="SAM" id="SignalP"/>
    </source>
</evidence>
<accession>A0ABQ8P8G3</accession>
<dbReference type="EMBL" id="JAPCXB010000089">
    <property type="protein sequence ID" value="KAJ1608961.1"/>
    <property type="molecule type" value="Genomic_DNA"/>
</dbReference>
<name>A0ABQ8P8G3_9CRYT</name>
<organism evidence="3 4">
    <name type="scientific">Cryptosporidium canis</name>
    <dbReference type="NCBI Taxonomy" id="195482"/>
    <lineage>
        <taxon>Eukaryota</taxon>
        <taxon>Sar</taxon>
        <taxon>Alveolata</taxon>
        <taxon>Apicomplexa</taxon>
        <taxon>Conoidasida</taxon>
        <taxon>Coccidia</taxon>
        <taxon>Eucoccidiorida</taxon>
        <taxon>Eimeriorina</taxon>
        <taxon>Cryptosporidiidae</taxon>
        <taxon>Cryptosporidium</taxon>
    </lineage>
</organism>
<comment type="caution">
    <text evidence="3">The sequence shown here is derived from an EMBL/GenBank/DDBJ whole genome shotgun (WGS) entry which is preliminary data.</text>
</comment>
<feature type="chain" id="PRO_5045752962" evidence="2">
    <location>
        <begin position="24"/>
        <end position="237"/>
    </location>
</feature>
<sequence>MYIVRLYSCILFFVFCCFNGVYSGSSKSEIFIVDIYRLSPEVVVSSIYNSSNPNEYVTNVADPNGKFPIVTKSPIDEPKLINKNTVQILGKEYKVQENQPIGLQRCSTPLYKINSCQKICISGHLKTSLSIFNTYALVYSTPKTHFQLNITNHSTLKVDGEKVDYAITSCSVTTLNTLFWGFLIFAVIFSVLIFALFAFEIIEYLRFKADMKDPLIIGGEIKTISSRDFSLESLSSA</sequence>
<keyword evidence="4" id="KW-1185">Reference proteome</keyword>
<feature type="transmembrane region" description="Helical" evidence="1">
    <location>
        <begin position="178"/>
        <end position="202"/>
    </location>
</feature>
<gene>
    <name evidence="3" type="ORF">OJ252_2340</name>
</gene>
<keyword evidence="2" id="KW-0732">Signal</keyword>